<keyword evidence="3" id="KW-0012">Acyltransferase</keyword>
<evidence type="ECO:0000313" key="4">
    <source>
        <dbReference type="Proteomes" id="UP000199034"/>
    </source>
</evidence>
<dbReference type="Gene3D" id="2.160.10.10">
    <property type="entry name" value="Hexapeptide repeat proteins"/>
    <property type="match status" value="1"/>
</dbReference>
<name>A0A1G6VT17_9ACTN</name>
<dbReference type="EMBL" id="FMZM01000009">
    <property type="protein sequence ID" value="SDD56830.1"/>
    <property type="molecule type" value="Genomic_DNA"/>
</dbReference>
<dbReference type="OrthoDB" id="3697257at2"/>
<feature type="active site" description="Proton acceptor" evidence="1">
    <location>
        <position position="146"/>
    </location>
</feature>
<dbReference type="Gene3D" id="3.40.50.20">
    <property type="match status" value="1"/>
</dbReference>
<dbReference type="AlphaFoldDB" id="A0A1G6VT17"/>
<keyword evidence="4" id="KW-1185">Reference proteome</keyword>
<protein>
    <submittedName>
        <fullName evidence="3">Sugar O-acyltransferase, sialic acid O-acetyltransferase NeuD family</fullName>
    </submittedName>
</protein>
<sequence length="224" mass="22728">MRSLVLVAAGGLAREALTVVDAAGRHDCVVAVDDDPRRWGRDLAGRRLGDPTGAMVIGGIDQLADLTTSEVVVCAGRGSTRRTLVGRLARLGVTADRYARLLHPGVPVPASCTVGPGSVVLAHVSLTSDVQVGAHVVLMPQVTLTHDDVVDDYATLCAGVSLGGGVHVGSAAYVGMNASVHPGRTVGPGATVGMGAVVLEDVPAGETWVGVPARPVRATAGARR</sequence>
<accession>A0A1G6VT17</accession>
<evidence type="ECO:0000313" key="3">
    <source>
        <dbReference type="EMBL" id="SDD56830.1"/>
    </source>
</evidence>
<gene>
    <name evidence="3" type="ORF">SAMN05421872_10945</name>
</gene>
<dbReference type="GO" id="GO:0016746">
    <property type="term" value="F:acyltransferase activity"/>
    <property type="evidence" value="ECO:0007669"/>
    <property type="project" value="UniProtKB-KW"/>
</dbReference>
<feature type="binding site" evidence="2">
    <location>
        <position position="76"/>
    </location>
    <ligand>
        <name>substrate</name>
    </ligand>
</feature>
<dbReference type="InterPro" id="IPR050179">
    <property type="entry name" value="Trans_hexapeptide_repeat"/>
</dbReference>
<dbReference type="STRING" id="1045774.SAMN05421872_10945"/>
<evidence type="ECO:0000256" key="2">
    <source>
        <dbReference type="PIRSR" id="PIRSR620019-2"/>
    </source>
</evidence>
<reference evidence="4" key="1">
    <citation type="submission" date="2016-10" db="EMBL/GenBank/DDBJ databases">
        <authorList>
            <person name="Varghese N."/>
            <person name="Submissions S."/>
        </authorList>
    </citation>
    <scope>NUCLEOTIDE SEQUENCE [LARGE SCALE GENOMIC DNA]</scope>
    <source>
        <strain evidence="4">CGMCC 4.6858</strain>
    </source>
</reference>
<dbReference type="SUPFAM" id="SSF51161">
    <property type="entry name" value="Trimeric LpxA-like enzymes"/>
    <property type="match status" value="1"/>
</dbReference>
<proteinExistence type="predicted"/>
<feature type="site" description="Increases basicity of active site His" evidence="1">
    <location>
        <position position="147"/>
    </location>
</feature>
<dbReference type="RefSeq" id="WP_090858587.1">
    <property type="nucleotide sequence ID" value="NZ_FMZM01000009.1"/>
</dbReference>
<dbReference type="PANTHER" id="PTHR43300">
    <property type="entry name" value="ACETYLTRANSFERASE"/>
    <property type="match status" value="1"/>
</dbReference>
<dbReference type="CDD" id="cd03360">
    <property type="entry name" value="LbH_AT_putative"/>
    <property type="match status" value="1"/>
</dbReference>
<dbReference type="InterPro" id="IPR011004">
    <property type="entry name" value="Trimer_LpxA-like_sf"/>
</dbReference>
<keyword evidence="3" id="KW-0808">Transferase</keyword>
<evidence type="ECO:0000256" key="1">
    <source>
        <dbReference type="PIRSR" id="PIRSR620019-1"/>
    </source>
</evidence>
<dbReference type="Proteomes" id="UP000199034">
    <property type="component" value="Unassembled WGS sequence"/>
</dbReference>
<organism evidence="3 4">
    <name type="scientific">Nocardioides lianchengensis</name>
    <dbReference type="NCBI Taxonomy" id="1045774"/>
    <lineage>
        <taxon>Bacteria</taxon>
        <taxon>Bacillati</taxon>
        <taxon>Actinomycetota</taxon>
        <taxon>Actinomycetes</taxon>
        <taxon>Propionibacteriales</taxon>
        <taxon>Nocardioidaceae</taxon>
        <taxon>Nocardioides</taxon>
    </lineage>
</organism>
<dbReference type="PANTHER" id="PTHR43300:SF7">
    <property type="entry name" value="UDP-N-ACETYLBACILLOSAMINE N-ACETYLTRANSFERASE"/>
    <property type="match status" value="1"/>
</dbReference>
<dbReference type="InterPro" id="IPR020019">
    <property type="entry name" value="AcTrfase_PglD-like"/>
</dbReference>